<comment type="catalytic activity">
    <reaction evidence="16">
        <text>L-2-aminoadipate(in) + 2-oxoglutarate(out) = L-2-aminoadipate(out) + 2-oxoglutarate(in)</text>
        <dbReference type="Rhea" id="RHEA:71747"/>
        <dbReference type="ChEBI" id="CHEBI:16810"/>
        <dbReference type="ChEBI" id="CHEBI:58672"/>
    </reaction>
</comment>
<evidence type="ECO:0000256" key="11">
    <source>
        <dbReference type="ARBA" id="ARBA00039747"/>
    </source>
</evidence>
<comment type="catalytic activity">
    <reaction evidence="15">
        <text>citrate(in) + 2-oxoglutarate(out) = citrate(out) + 2-oxoglutarate(in)</text>
        <dbReference type="Rhea" id="RHEA:71763"/>
        <dbReference type="ChEBI" id="CHEBI:16810"/>
        <dbReference type="ChEBI" id="CHEBI:16947"/>
    </reaction>
</comment>
<dbReference type="PANTHER" id="PTHR46356">
    <property type="entry name" value="MITOCHONDRIAL 2-OXODICARBOXYLATE CARRIER"/>
    <property type="match status" value="1"/>
</dbReference>
<dbReference type="InterPro" id="IPR051752">
    <property type="entry name" value="Mito_2-oxodicarb_carrier"/>
</dbReference>
<name>A0A131Y0I0_IXORI</name>
<feature type="repeat" description="Solcar" evidence="20">
    <location>
        <begin position="207"/>
        <end position="296"/>
    </location>
</feature>
<evidence type="ECO:0000256" key="21">
    <source>
        <dbReference type="RuleBase" id="RU000488"/>
    </source>
</evidence>
<accession>A0A131Y0I0</accession>
<dbReference type="GO" id="GO:0005743">
    <property type="term" value="C:mitochondrial inner membrane"/>
    <property type="evidence" value="ECO:0007669"/>
    <property type="project" value="UniProtKB-SubCell"/>
</dbReference>
<evidence type="ECO:0000256" key="13">
    <source>
        <dbReference type="ARBA" id="ARBA00046087"/>
    </source>
</evidence>
<keyword evidence="8" id="KW-0496">Mitochondrion</keyword>
<evidence type="ECO:0000256" key="5">
    <source>
        <dbReference type="ARBA" id="ARBA00022737"/>
    </source>
</evidence>
<dbReference type="PROSITE" id="PS50920">
    <property type="entry name" value="SOLCAR"/>
    <property type="match status" value="3"/>
</dbReference>
<evidence type="ECO:0000256" key="3">
    <source>
        <dbReference type="ARBA" id="ARBA00022448"/>
    </source>
</evidence>
<evidence type="ECO:0000256" key="2">
    <source>
        <dbReference type="ARBA" id="ARBA00006375"/>
    </source>
</evidence>
<keyword evidence="5" id="KW-0677">Repeat</keyword>
<reference evidence="23" key="1">
    <citation type="submission" date="2016-02" db="EMBL/GenBank/DDBJ databases">
        <title>RNAseq analyses of the midgut from blood- or serum-fed Ixodes ricinus ticks.</title>
        <authorList>
            <person name="Perner J."/>
            <person name="Provaznik J."/>
            <person name="Schrenkova J."/>
            <person name="Urbanova V."/>
            <person name="Ribeiro J.M."/>
            <person name="Kopacek P."/>
        </authorList>
    </citation>
    <scope>NUCLEOTIDE SEQUENCE</scope>
    <source>
        <tissue evidence="23">Gut</tissue>
    </source>
</reference>
<evidence type="ECO:0000256" key="4">
    <source>
        <dbReference type="ARBA" id="ARBA00022692"/>
    </source>
</evidence>
<keyword evidence="4 20" id="KW-0812">Transmembrane</keyword>
<dbReference type="InterPro" id="IPR023395">
    <property type="entry name" value="MCP_dom_sf"/>
</dbReference>
<proteinExistence type="evidence at transcript level"/>
<evidence type="ECO:0000256" key="15">
    <source>
        <dbReference type="ARBA" id="ARBA00048003"/>
    </source>
</evidence>
<organism evidence="23">
    <name type="scientific">Ixodes ricinus</name>
    <name type="common">Common tick</name>
    <name type="synonym">Acarus ricinus</name>
    <dbReference type="NCBI Taxonomy" id="34613"/>
    <lineage>
        <taxon>Eukaryota</taxon>
        <taxon>Metazoa</taxon>
        <taxon>Ecdysozoa</taxon>
        <taxon>Arthropoda</taxon>
        <taxon>Chelicerata</taxon>
        <taxon>Arachnida</taxon>
        <taxon>Acari</taxon>
        <taxon>Parasitiformes</taxon>
        <taxon>Ixodida</taxon>
        <taxon>Ixodoidea</taxon>
        <taxon>Ixodidae</taxon>
        <taxon>Ixodinae</taxon>
        <taxon>Ixodes</taxon>
    </lineage>
</organism>
<dbReference type="AlphaFoldDB" id="A0A131Y0I0"/>
<evidence type="ECO:0000256" key="17">
    <source>
        <dbReference type="ARBA" id="ARBA00048581"/>
    </source>
</evidence>
<evidence type="ECO:0000256" key="16">
    <source>
        <dbReference type="ARBA" id="ARBA00048303"/>
    </source>
</evidence>
<evidence type="ECO:0000256" key="6">
    <source>
        <dbReference type="ARBA" id="ARBA00022792"/>
    </source>
</evidence>
<dbReference type="EMBL" id="GEFM01003896">
    <property type="protein sequence ID" value="JAP71900.1"/>
    <property type="molecule type" value="mRNA"/>
</dbReference>
<evidence type="ECO:0000313" key="23">
    <source>
        <dbReference type="EMBL" id="JAP71900.1"/>
    </source>
</evidence>
<dbReference type="InterPro" id="IPR018108">
    <property type="entry name" value="MCP_transmembrane"/>
</dbReference>
<evidence type="ECO:0000256" key="7">
    <source>
        <dbReference type="ARBA" id="ARBA00022989"/>
    </source>
</evidence>
<evidence type="ECO:0000256" key="8">
    <source>
        <dbReference type="ARBA" id="ARBA00023128"/>
    </source>
</evidence>
<evidence type="ECO:0000256" key="22">
    <source>
        <dbReference type="SAM" id="Phobius"/>
    </source>
</evidence>
<evidence type="ECO:0000256" key="1">
    <source>
        <dbReference type="ARBA" id="ARBA00004448"/>
    </source>
</evidence>
<comment type="catalytic activity">
    <reaction evidence="14">
        <text>heptanedioate(in) + 2-oxoglutarate(out) = heptanedioate(out) + 2-oxoglutarate(in)</text>
        <dbReference type="Rhea" id="RHEA:71759"/>
        <dbReference type="ChEBI" id="CHEBI:16810"/>
        <dbReference type="ChEBI" id="CHEBI:36165"/>
    </reaction>
</comment>
<dbReference type="PANTHER" id="PTHR46356:SF1">
    <property type="entry name" value="MITOCHONDRIAL 2-OXODICARBOXYLATE CARRIER"/>
    <property type="match status" value="1"/>
</dbReference>
<evidence type="ECO:0000256" key="9">
    <source>
        <dbReference type="ARBA" id="ARBA00023136"/>
    </source>
</evidence>
<keyword evidence="6" id="KW-0999">Mitochondrion inner membrane</keyword>
<protein>
    <recommendedName>
        <fullName evidence="11">Mitochondrial 2-oxodicarboxylate carrier</fullName>
    </recommendedName>
    <alternativeName>
        <fullName evidence="12">Solute carrier family 25 member 21</fullName>
    </alternativeName>
</protein>
<comment type="catalytic activity">
    <reaction evidence="17">
        <text>2-oxoheptanedioate(in) + 2-oxoglutarate(out) = 2-oxoheptanedioate(out) + 2-oxoglutarate(in)</text>
        <dbReference type="Rhea" id="RHEA:71755"/>
        <dbReference type="ChEBI" id="CHEBI:16810"/>
        <dbReference type="ChEBI" id="CHEBI:72701"/>
    </reaction>
</comment>
<comment type="similarity">
    <text evidence="2 21">Belongs to the mitochondrial carrier (TC 2.A.29) family.</text>
</comment>
<evidence type="ECO:0000256" key="14">
    <source>
        <dbReference type="ARBA" id="ARBA00047537"/>
    </source>
</evidence>
<dbReference type="Gene3D" id="1.50.40.10">
    <property type="entry name" value="Mitochondrial carrier domain"/>
    <property type="match status" value="1"/>
</dbReference>
<keyword evidence="3 21" id="KW-0813">Transport</keyword>
<keyword evidence="7 22" id="KW-1133">Transmembrane helix</keyword>
<comment type="catalytic activity">
    <reaction evidence="18">
        <text>glutarate(in) + 2-oxoglutarate(out) = glutarate(out) + 2-oxoglutarate(in)</text>
        <dbReference type="Rhea" id="RHEA:71751"/>
        <dbReference type="ChEBI" id="CHEBI:16810"/>
        <dbReference type="ChEBI" id="CHEBI:30921"/>
    </reaction>
</comment>
<evidence type="ECO:0000256" key="18">
    <source>
        <dbReference type="ARBA" id="ARBA00048920"/>
    </source>
</evidence>
<evidence type="ECO:0000256" key="12">
    <source>
        <dbReference type="ARBA" id="ARBA00041874"/>
    </source>
</evidence>
<feature type="transmembrane region" description="Helical" evidence="22">
    <location>
        <begin position="178"/>
        <end position="195"/>
    </location>
</feature>
<evidence type="ECO:0000256" key="10">
    <source>
        <dbReference type="ARBA" id="ARBA00036018"/>
    </source>
</evidence>
<feature type="repeat" description="Solcar" evidence="20">
    <location>
        <begin position="109"/>
        <end position="198"/>
    </location>
</feature>
<dbReference type="SUPFAM" id="SSF103506">
    <property type="entry name" value="Mitochondrial carrier"/>
    <property type="match status" value="1"/>
</dbReference>
<comment type="subcellular location">
    <subcellularLocation>
        <location evidence="1">Mitochondrion inner membrane</location>
        <topology evidence="1">Multi-pass membrane protein</topology>
    </subcellularLocation>
</comment>
<comment type="catalytic activity">
    <reaction evidence="10">
        <text>2-oxoadipate(in) + 2-oxoglutarate(out) = 2-oxoadipate(out) + 2-oxoglutarate(in)</text>
        <dbReference type="Rhea" id="RHEA:71739"/>
        <dbReference type="ChEBI" id="CHEBI:16810"/>
        <dbReference type="ChEBI" id="CHEBI:57499"/>
    </reaction>
</comment>
<dbReference type="Pfam" id="PF00153">
    <property type="entry name" value="Mito_carr"/>
    <property type="match status" value="3"/>
</dbReference>
<evidence type="ECO:0000256" key="20">
    <source>
        <dbReference type="PROSITE-ProRule" id="PRU00282"/>
    </source>
</evidence>
<keyword evidence="9 20" id="KW-0472">Membrane</keyword>
<comment type="function">
    <text evidence="13">Transports dicarboxylates across the inner membranes of mitochondria by a counter-exchange mechanism. Can transport 2-oxoadipate (2-oxohexanedioate), 2-oxoglutarate, adipate (hexanedioate), glutarate, and to a lesser extent, pimelate (heptanedioate), 2-oxopimelate (2-oxoheptanedioate), 2-aminoadipate (2-aminohexanedioate), oxaloacetate, and citrate. Plays a central role in catabolism of lysine, hydroxylysine, and tryptophan, by transporting common metabolite intermediates (such as 2-oxoadipate) into the mitochondria, where it is converted into acetyl-CoA and can enter the citric acid (TCA) cycle.</text>
</comment>
<evidence type="ECO:0000256" key="19">
    <source>
        <dbReference type="ARBA" id="ARBA00048998"/>
    </source>
</evidence>
<comment type="catalytic activity">
    <reaction evidence="19">
        <text>hexanedioate(in) + 2-oxoglutarate(out) = hexanedioate(out) + 2-oxoglutarate(in)</text>
        <dbReference type="Rhea" id="RHEA:71743"/>
        <dbReference type="ChEBI" id="CHEBI:16810"/>
        <dbReference type="ChEBI" id="CHEBI:17128"/>
    </reaction>
</comment>
<feature type="repeat" description="Solcar" evidence="20">
    <location>
        <begin position="15"/>
        <end position="103"/>
    </location>
</feature>
<sequence>MASSSDEKRVLRHHHRAALQFSSGAVAGFIEVCVNHPLDVVKTRLQMQSADDPNRYKSIADCFKRMAKSEGFFAIYKGIVPVLVVETPKMALRFMTYEQTKRLLSDHVSSVPNNLISGFFAGAVEGAAVNPFEVVKVRLQTDRQFVTQQPSAYSLARQIYRKDGMGKNGLSLGLTSNIFRHGVFVMIYFTLYAKFKEMAPRFNNKSEANLYKVGTGLLSGCIGTCFNIPWDVVKSRIQGLQPVPGEVKYRSCWQSFKLVVREEGPLALYKGLAPKMLRLGTGHALIIVLYEHIVELLEALASKI</sequence>